<comment type="catalytic activity">
    <reaction evidence="8">
        <text>a 4-O-methyl-alpha-D-glucuronosyl ester derivative + H2O = 4-O-methyl-alpha-D-glucuronate derivative + an alcohol + H(+)</text>
        <dbReference type="Rhea" id="RHEA:67452"/>
        <dbReference type="ChEBI" id="CHEBI:15377"/>
        <dbReference type="ChEBI" id="CHEBI:15378"/>
        <dbReference type="ChEBI" id="CHEBI:30879"/>
        <dbReference type="ChEBI" id="CHEBI:171667"/>
        <dbReference type="ChEBI" id="CHEBI:171668"/>
        <dbReference type="EC" id="3.1.1.117"/>
    </reaction>
    <physiologicalReaction direction="left-to-right" evidence="8">
        <dbReference type="Rhea" id="RHEA:67453"/>
    </physiologicalReaction>
</comment>
<dbReference type="GO" id="GO:0030248">
    <property type="term" value="F:cellulose binding"/>
    <property type="evidence" value="ECO:0007669"/>
    <property type="project" value="InterPro"/>
</dbReference>
<evidence type="ECO:0000256" key="7">
    <source>
        <dbReference type="ARBA" id="ARBA00023185"/>
    </source>
</evidence>
<evidence type="ECO:0000313" key="13">
    <source>
        <dbReference type="EMBL" id="TEB27868.1"/>
    </source>
</evidence>
<organism evidence="13 14">
    <name type="scientific">Coprinellus micaceus</name>
    <name type="common">Glistening ink-cap mushroom</name>
    <name type="synonym">Coprinus micaceus</name>
    <dbReference type="NCBI Taxonomy" id="71717"/>
    <lineage>
        <taxon>Eukaryota</taxon>
        <taxon>Fungi</taxon>
        <taxon>Dikarya</taxon>
        <taxon>Basidiomycota</taxon>
        <taxon>Agaricomycotina</taxon>
        <taxon>Agaricomycetes</taxon>
        <taxon>Agaricomycetidae</taxon>
        <taxon>Agaricales</taxon>
        <taxon>Agaricineae</taxon>
        <taxon>Psathyrellaceae</taxon>
        <taxon>Coprinellus</taxon>
    </lineage>
</organism>
<evidence type="ECO:0000256" key="2">
    <source>
        <dbReference type="ARBA" id="ARBA00010092"/>
    </source>
</evidence>
<keyword evidence="4" id="KW-0964">Secreted</keyword>
<dbReference type="InterPro" id="IPR054579">
    <property type="entry name" value="GCE-like_dom"/>
</dbReference>
<dbReference type="InterPro" id="IPR035971">
    <property type="entry name" value="CBD_sf"/>
</dbReference>
<evidence type="ECO:0000256" key="6">
    <source>
        <dbReference type="ARBA" id="ARBA00022801"/>
    </source>
</evidence>
<dbReference type="SUPFAM" id="SSF53474">
    <property type="entry name" value="alpha/beta-Hydrolases"/>
    <property type="match status" value="2"/>
</dbReference>
<feature type="signal peptide" evidence="11">
    <location>
        <begin position="1"/>
        <end position="19"/>
    </location>
</feature>
<dbReference type="SUPFAM" id="SSF57180">
    <property type="entry name" value="Cellulose-binding domain"/>
    <property type="match status" value="1"/>
</dbReference>
<dbReference type="Gene3D" id="3.40.50.1820">
    <property type="entry name" value="alpha/beta hydrolase"/>
    <property type="match status" value="2"/>
</dbReference>
<dbReference type="STRING" id="71717.A0A4Y7T1P9"/>
<dbReference type="OrthoDB" id="2851509at2759"/>
<evidence type="ECO:0000256" key="10">
    <source>
        <dbReference type="SAM" id="MobiDB-lite"/>
    </source>
</evidence>
<dbReference type="Pfam" id="PF22244">
    <property type="entry name" value="GCE_fung"/>
    <property type="match status" value="2"/>
</dbReference>
<dbReference type="EC" id="3.1.1.117" evidence="9"/>
<feature type="domain" description="CBM1" evidence="12">
    <location>
        <begin position="23"/>
        <end position="59"/>
    </location>
</feature>
<dbReference type="SMART" id="SM00236">
    <property type="entry name" value="fCBD"/>
    <property type="match status" value="1"/>
</dbReference>
<evidence type="ECO:0000313" key="14">
    <source>
        <dbReference type="Proteomes" id="UP000298030"/>
    </source>
</evidence>
<evidence type="ECO:0000259" key="12">
    <source>
        <dbReference type="PROSITE" id="PS51164"/>
    </source>
</evidence>
<dbReference type="PROSITE" id="PS51164">
    <property type="entry name" value="CBM1_2"/>
    <property type="match status" value="1"/>
</dbReference>
<feature type="compositionally biased region" description="Polar residues" evidence="10">
    <location>
        <begin position="65"/>
        <end position="74"/>
    </location>
</feature>
<dbReference type="InterPro" id="IPR029058">
    <property type="entry name" value="AB_hydrolase_fold"/>
</dbReference>
<evidence type="ECO:0000256" key="5">
    <source>
        <dbReference type="ARBA" id="ARBA00022729"/>
    </source>
</evidence>
<dbReference type="GO" id="GO:0046274">
    <property type="term" value="P:lignin catabolic process"/>
    <property type="evidence" value="ECO:0007669"/>
    <property type="project" value="UniProtKB-KW"/>
</dbReference>
<dbReference type="GO" id="GO:0005576">
    <property type="term" value="C:extracellular region"/>
    <property type="evidence" value="ECO:0007669"/>
    <property type="project" value="UniProtKB-SubCell"/>
</dbReference>
<proteinExistence type="inferred from homology"/>
<dbReference type="Proteomes" id="UP000298030">
    <property type="component" value="Unassembled WGS sequence"/>
</dbReference>
<keyword evidence="6" id="KW-0378">Hydrolase</keyword>
<sequence length="1432" mass="156921">MTLLRAVLATLVSAFVVAAQTTPAAGPWAQCGGSSWNGPTKCVNGFVCAAYTSVYSQCVPPEMAPTSNVPTATASPTGNPPSPTDPPFPFPTATSLPGCITLPENLSPKPNTRLPDPFTFYDGVTRVNNMTDWTCRRSEISQLFQRMELGVIPTAPDTVSASMSGPILSVRIARGGRDVTMYPTISYPPTGAGPFAAIIAFGGTSLPRPADVAIITFNNDEIALHNNTNDRGVGLFYDLYGFNHPASAMMAWTWGLGRLIDGLQKLPAANIDTDRLAVTGCGDSGRGALVAGAFEERISLTIPIESGTGGAGCWRIAQKLFLTGNIILTPNDVAYSNTWFSKEFENWSSRTSDLPFDHHMLAALVAPRGLLVLDNSEFSWLGPSSVFGCMKSGRKVYEALGYPDHMGVSQIAHTDHCQFPGEQYVEYLAFVNKFLKGKRTENTDVMKTDKPNDAGFVEKDWVDWTVPNLVSGTAPPTPPNTPPATPTGANCVAPTEIAVKSNTRLPNPFAFSGGSPFVNSTDEWYCRREQIGQLFQRYELGTLELRPQYVGGDILGSSLTVNVGHNNRNISFEAKIQYPSSSDRGPFPFIVAIGGSTIPHPADTAVVTFNPEDLAKTDGLASRGKGKFFDLYGEDHTSSALGAWAWGVSRIIDAVSTTPLNLERESIAVTGCGANGRGALIAGAFDQRVKLTIVIESGTGGAGCWRIADDLKAAGLNATTASDLVKQSVFFSSRFTEFADKITDLPIDHHLLAAMVAPRGLLILDNSALPSLGTSSVYGCMKTARKVYDSLGMADRMGVTQVAHADHCSFAGQQYPELNAFVNRFLRNLEAQQTDYLKTDSPNDAGFVEKHKRGSIPGVPKCHLKASSFKLQVQLNYTSSSAITAQQPLPNGFQLNEERTITKLRVPSSHFGTNGTRRHINEGYPYHGTLTGHEYLNPRRDNGVNAQAQKRASLPSCVAQAEPNYTSKLAVELLLNIMSLAADRPPDPRLGLEGFAHFDPYAPKHEHTAYLESLATKSSLALVSRQWNAIATPLLYEHIVIRGEKHMSSFLSFCEALEMQSAGSPDQQDRLRALKTFTKRLDLVLLHERHHSNSSPDPIFRLLERFPKLTTFVAMMDDERAQVAMLASVPSSLKYLHFKTFGFQAEIALIRHRREMEWMQADHPHLPNNPVWDPERYRRRPSITAGQWGNFMDEHPNLEIISVPFIFFGGYRVNDAVPGASDPQANLPQWRTRTSWRVIPAGAFPNLETVKTTGEAVRDKNRSSNLRSFLQSHGQSVTTIGLVIGSAEEEHRAESFASELVEVNHLCPNIHTIHLTVSEYSCSNPTLDRIRSAIRLQQITTVGLDVQGYTMDDVVTAITRPWSRIFPKVETIRVLRDVRLAKYFASIDKVRRQVLSPGRWTTQPIVVEDRGGRRMAKFSQGFANLAWPETST</sequence>
<gene>
    <name evidence="13" type="ORF">FA13DRAFT_1712166</name>
</gene>
<feature type="chain" id="PRO_5021334631" description="(4-O-methyl)-D-glucuronate--lignin esterase" evidence="11">
    <location>
        <begin position="20"/>
        <end position="1432"/>
    </location>
</feature>
<evidence type="ECO:0000256" key="9">
    <source>
        <dbReference type="ARBA" id="ARBA00026105"/>
    </source>
</evidence>
<keyword evidence="14" id="KW-1185">Reference proteome</keyword>
<protein>
    <recommendedName>
        <fullName evidence="9">(4-O-methyl)-D-glucuronate--lignin esterase</fullName>
        <ecNumber evidence="9">3.1.1.117</ecNumber>
    </recommendedName>
</protein>
<reference evidence="13 14" key="1">
    <citation type="journal article" date="2019" name="Nat. Ecol. Evol.">
        <title>Megaphylogeny resolves global patterns of mushroom evolution.</title>
        <authorList>
            <person name="Varga T."/>
            <person name="Krizsan K."/>
            <person name="Foldi C."/>
            <person name="Dima B."/>
            <person name="Sanchez-Garcia M."/>
            <person name="Sanchez-Ramirez S."/>
            <person name="Szollosi G.J."/>
            <person name="Szarkandi J.G."/>
            <person name="Papp V."/>
            <person name="Albert L."/>
            <person name="Andreopoulos W."/>
            <person name="Angelini C."/>
            <person name="Antonin V."/>
            <person name="Barry K.W."/>
            <person name="Bougher N.L."/>
            <person name="Buchanan P."/>
            <person name="Buyck B."/>
            <person name="Bense V."/>
            <person name="Catcheside P."/>
            <person name="Chovatia M."/>
            <person name="Cooper J."/>
            <person name="Damon W."/>
            <person name="Desjardin D."/>
            <person name="Finy P."/>
            <person name="Geml J."/>
            <person name="Haridas S."/>
            <person name="Hughes K."/>
            <person name="Justo A."/>
            <person name="Karasinski D."/>
            <person name="Kautmanova I."/>
            <person name="Kiss B."/>
            <person name="Kocsube S."/>
            <person name="Kotiranta H."/>
            <person name="LaButti K.M."/>
            <person name="Lechner B.E."/>
            <person name="Liimatainen K."/>
            <person name="Lipzen A."/>
            <person name="Lukacs Z."/>
            <person name="Mihaltcheva S."/>
            <person name="Morgado L.N."/>
            <person name="Niskanen T."/>
            <person name="Noordeloos M.E."/>
            <person name="Ohm R.A."/>
            <person name="Ortiz-Santana B."/>
            <person name="Ovrebo C."/>
            <person name="Racz N."/>
            <person name="Riley R."/>
            <person name="Savchenko A."/>
            <person name="Shiryaev A."/>
            <person name="Soop K."/>
            <person name="Spirin V."/>
            <person name="Szebenyi C."/>
            <person name="Tomsovsky M."/>
            <person name="Tulloss R.E."/>
            <person name="Uehling J."/>
            <person name="Grigoriev I.V."/>
            <person name="Vagvolgyi C."/>
            <person name="Papp T."/>
            <person name="Martin F.M."/>
            <person name="Miettinen O."/>
            <person name="Hibbett D.S."/>
            <person name="Nagy L.G."/>
        </authorList>
    </citation>
    <scope>NUCLEOTIDE SEQUENCE [LARGE SCALE GENOMIC DNA]</scope>
    <source>
        <strain evidence="13 14">FP101781</strain>
    </source>
</reference>
<name>A0A4Y7T1P9_COPMI</name>
<feature type="compositionally biased region" description="Pro residues" evidence="10">
    <location>
        <begin position="78"/>
        <end position="90"/>
    </location>
</feature>
<evidence type="ECO:0000256" key="8">
    <source>
        <dbReference type="ARBA" id="ARBA00024511"/>
    </source>
</evidence>
<accession>A0A4Y7T1P9</accession>
<keyword evidence="5 11" id="KW-0732">Signal</keyword>
<dbReference type="GO" id="GO:0005975">
    <property type="term" value="P:carbohydrate metabolic process"/>
    <property type="evidence" value="ECO:0007669"/>
    <property type="project" value="InterPro"/>
</dbReference>
<keyword evidence="3" id="KW-0719">Serine esterase</keyword>
<comment type="similarity">
    <text evidence="2">Belongs to the carbohydrate esterase 15 (CE15) family.</text>
</comment>
<dbReference type="EMBL" id="QPFP01000036">
    <property type="protein sequence ID" value="TEB27868.1"/>
    <property type="molecule type" value="Genomic_DNA"/>
</dbReference>
<dbReference type="InterPro" id="IPR000254">
    <property type="entry name" value="CBD"/>
</dbReference>
<dbReference type="Pfam" id="PF00734">
    <property type="entry name" value="CBM_1"/>
    <property type="match status" value="1"/>
</dbReference>
<keyword evidence="7" id="KW-0439">Lignin degradation</keyword>
<comment type="caution">
    <text evidence="13">The sequence shown here is derived from an EMBL/GenBank/DDBJ whole genome shotgun (WGS) entry which is preliminary data.</text>
</comment>
<comment type="subcellular location">
    <subcellularLocation>
        <location evidence="1">Secreted</location>
    </subcellularLocation>
</comment>
<evidence type="ECO:0000256" key="3">
    <source>
        <dbReference type="ARBA" id="ARBA00022487"/>
    </source>
</evidence>
<evidence type="ECO:0000256" key="4">
    <source>
        <dbReference type="ARBA" id="ARBA00022525"/>
    </source>
</evidence>
<evidence type="ECO:0000256" key="11">
    <source>
        <dbReference type="SAM" id="SignalP"/>
    </source>
</evidence>
<dbReference type="GO" id="GO:0052689">
    <property type="term" value="F:carboxylic ester hydrolase activity"/>
    <property type="evidence" value="ECO:0007669"/>
    <property type="project" value="UniProtKB-KW"/>
</dbReference>
<feature type="region of interest" description="Disordered" evidence="10">
    <location>
        <begin position="65"/>
        <end position="90"/>
    </location>
</feature>
<evidence type="ECO:0000256" key="1">
    <source>
        <dbReference type="ARBA" id="ARBA00004613"/>
    </source>
</evidence>